<dbReference type="InterPro" id="IPR036117">
    <property type="entry name" value="DhaL_dom_sf"/>
</dbReference>
<keyword evidence="5" id="KW-1185">Reference proteome</keyword>
<dbReference type="Pfam" id="PF02734">
    <property type="entry name" value="Dak2"/>
    <property type="match status" value="1"/>
</dbReference>
<evidence type="ECO:0000256" key="1">
    <source>
        <dbReference type="ARBA" id="ARBA00022679"/>
    </source>
</evidence>
<dbReference type="Proteomes" id="UP000220034">
    <property type="component" value="Unassembled WGS sequence"/>
</dbReference>
<reference evidence="5" key="1">
    <citation type="submission" date="2017-09" db="EMBL/GenBank/DDBJ databases">
        <authorList>
            <person name="Varghese N."/>
            <person name="Submissions S."/>
        </authorList>
    </citation>
    <scope>NUCLEOTIDE SEQUENCE [LARGE SCALE GENOMIC DNA]</scope>
    <source>
        <strain evidence="5">C7</strain>
    </source>
</reference>
<dbReference type="GO" id="GO:0004371">
    <property type="term" value="F:glycerone kinase activity"/>
    <property type="evidence" value="ECO:0007669"/>
    <property type="project" value="InterPro"/>
</dbReference>
<dbReference type="EMBL" id="OCTN01000001">
    <property type="protein sequence ID" value="SOH92196.1"/>
    <property type="molecule type" value="Genomic_DNA"/>
</dbReference>
<evidence type="ECO:0000259" key="3">
    <source>
        <dbReference type="PROSITE" id="PS51480"/>
    </source>
</evidence>
<name>A0A2C9CLH3_9RHOB</name>
<dbReference type="RefSeq" id="WP_097927797.1">
    <property type="nucleotide sequence ID" value="NZ_OCTN01000001.1"/>
</dbReference>
<keyword evidence="1" id="KW-0808">Transferase</keyword>
<dbReference type="PROSITE" id="PS51480">
    <property type="entry name" value="DHAL"/>
    <property type="match status" value="1"/>
</dbReference>
<dbReference type="SMART" id="SM01120">
    <property type="entry name" value="Dak2"/>
    <property type="match status" value="1"/>
</dbReference>
<dbReference type="SUPFAM" id="SSF101473">
    <property type="entry name" value="DhaL-like"/>
    <property type="match status" value="1"/>
</dbReference>
<evidence type="ECO:0000256" key="2">
    <source>
        <dbReference type="ARBA" id="ARBA00022777"/>
    </source>
</evidence>
<dbReference type="PANTHER" id="PTHR28629:SF4">
    <property type="entry name" value="TRIOKINASE_FMN CYCLASE"/>
    <property type="match status" value="1"/>
</dbReference>
<dbReference type="GO" id="GO:0005829">
    <property type="term" value="C:cytosol"/>
    <property type="evidence" value="ECO:0007669"/>
    <property type="project" value="TreeGrafter"/>
</dbReference>
<dbReference type="Gene3D" id="1.25.40.340">
    <property type="match status" value="1"/>
</dbReference>
<evidence type="ECO:0000313" key="5">
    <source>
        <dbReference type="Proteomes" id="UP000220034"/>
    </source>
</evidence>
<dbReference type="GO" id="GO:0019563">
    <property type="term" value="P:glycerol catabolic process"/>
    <property type="evidence" value="ECO:0007669"/>
    <property type="project" value="TreeGrafter"/>
</dbReference>
<dbReference type="InterPro" id="IPR004007">
    <property type="entry name" value="DhaL_dom"/>
</dbReference>
<protein>
    <submittedName>
        <fullName evidence="4">Dihydroxyacetone kinase, C-terminal domain</fullName>
    </submittedName>
</protein>
<sequence length="181" mass="18463">MSAELFFTQLHQKFSDQMAHLNALDAAVGDGDHGSTMLRGLTKAAGAADGLRAKAFMRASGGASGTLFGLILIAIESHLDTGADLAQGLQTACDRICDLGEVKVGDKSMVDALSPAVDALKVGDLNAAIAAAAAGRDSTKPLVARRGRSQYVEEGGKGHIDPGSVSVVIFLQTLAEVGATA</sequence>
<accession>A0A2C9CLH3</accession>
<organism evidence="4 5">
    <name type="scientific">Pontivivens marinum</name>
    <dbReference type="NCBI Taxonomy" id="1690039"/>
    <lineage>
        <taxon>Bacteria</taxon>
        <taxon>Pseudomonadati</taxon>
        <taxon>Pseudomonadota</taxon>
        <taxon>Alphaproteobacteria</taxon>
        <taxon>Rhodobacterales</taxon>
        <taxon>Paracoccaceae</taxon>
        <taxon>Pontivivens</taxon>
    </lineage>
</organism>
<dbReference type="AlphaFoldDB" id="A0A2C9CLH3"/>
<dbReference type="PANTHER" id="PTHR28629">
    <property type="entry name" value="TRIOKINASE/FMN CYCLASE"/>
    <property type="match status" value="1"/>
</dbReference>
<keyword evidence="2 4" id="KW-0418">Kinase</keyword>
<dbReference type="OrthoDB" id="9800291at2"/>
<proteinExistence type="predicted"/>
<evidence type="ECO:0000313" key="4">
    <source>
        <dbReference type="EMBL" id="SOH92196.1"/>
    </source>
</evidence>
<dbReference type="InterPro" id="IPR050861">
    <property type="entry name" value="Dihydroxyacetone_Kinase"/>
</dbReference>
<feature type="domain" description="DhaL" evidence="3">
    <location>
        <begin position="1"/>
        <end position="176"/>
    </location>
</feature>
<gene>
    <name evidence="4" type="ORF">SAMN06273572_10137</name>
</gene>